<dbReference type="Gene3D" id="2.60.40.790">
    <property type="match status" value="1"/>
</dbReference>
<dbReference type="InterPro" id="IPR002068">
    <property type="entry name" value="A-crystallin/Hsp20_dom"/>
</dbReference>
<accession>A0A7C3F5G5</accession>
<name>A0A7C3F5G5_9CREN</name>
<comment type="similarity">
    <text evidence="1 2">Belongs to the small heat shock protein (HSP20) family.</text>
</comment>
<protein>
    <submittedName>
        <fullName evidence="5">Hsp20/alpha crystallin family protein</fullName>
    </submittedName>
</protein>
<evidence type="ECO:0000259" key="4">
    <source>
        <dbReference type="PROSITE" id="PS51203"/>
    </source>
</evidence>
<organism evidence="5">
    <name type="scientific">Candidatus Methanomethylicus mesodigestus</name>
    <dbReference type="NCBI Taxonomy" id="1867258"/>
    <lineage>
        <taxon>Archaea</taxon>
        <taxon>Thermoproteota</taxon>
        <taxon>Methanosuratincolia</taxon>
        <taxon>Candidatus Methanomethylicales</taxon>
        <taxon>Candidatus Methanomethylicaceae</taxon>
        <taxon>Candidatus Methanomethylicus</taxon>
    </lineage>
</organism>
<feature type="domain" description="SHSP" evidence="3">
    <location>
        <begin position="21"/>
        <end position="131"/>
    </location>
</feature>
<dbReference type="InterPro" id="IPR008978">
    <property type="entry name" value="HSP20-like_chaperone"/>
</dbReference>
<feature type="domain" description="CS" evidence="4">
    <location>
        <begin position="26"/>
        <end position="131"/>
    </location>
</feature>
<comment type="caution">
    <text evidence="5">The sequence shown here is derived from an EMBL/GenBank/DDBJ whole genome shotgun (WGS) entry which is preliminary data.</text>
</comment>
<dbReference type="AlphaFoldDB" id="A0A7C3F5G5"/>
<gene>
    <name evidence="5" type="ORF">ENS19_03175</name>
</gene>
<evidence type="ECO:0000256" key="2">
    <source>
        <dbReference type="RuleBase" id="RU003616"/>
    </source>
</evidence>
<proteinExistence type="inferred from homology"/>
<dbReference type="Pfam" id="PF00011">
    <property type="entry name" value="HSP20"/>
    <property type="match status" value="1"/>
</dbReference>
<reference evidence="5" key="1">
    <citation type="journal article" date="2020" name="mSystems">
        <title>Genome- and Community-Level Interaction Insights into Carbon Utilization and Element Cycling Functions of Hydrothermarchaeota in Hydrothermal Sediment.</title>
        <authorList>
            <person name="Zhou Z."/>
            <person name="Liu Y."/>
            <person name="Xu W."/>
            <person name="Pan J."/>
            <person name="Luo Z.H."/>
            <person name="Li M."/>
        </authorList>
    </citation>
    <scope>NUCLEOTIDE SEQUENCE [LARGE SCALE GENOMIC DNA]</scope>
    <source>
        <strain evidence="5">SpSt-468</strain>
    </source>
</reference>
<evidence type="ECO:0000256" key="1">
    <source>
        <dbReference type="PROSITE-ProRule" id="PRU00285"/>
    </source>
</evidence>
<dbReference type="CDD" id="cd06464">
    <property type="entry name" value="ACD_sHsps-like"/>
    <property type="match status" value="1"/>
</dbReference>
<dbReference type="SUPFAM" id="SSF49764">
    <property type="entry name" value="HSP20-like chaperones"/>
    <property type="match status" value="1"/>
</dbReference>
<dbReference type="InterPro" id="IPR007052">
    <property type="entry name" value="CS_dom"/>
</dbReference>
<evidence type="ECO:0000313" key="5">
    <source>
        <dbReference type="EMBL" id="HFK20262.1"/>
    </source>
</evidence>
<sequence>MSRRKMQREPLDFFTCDLMWDHLDGCLEPLSEIKETDDEIILQVDMPCVRDKEDIEIRLTEDSATIEAKIQKTVQYERWGTFQRTARFCRFSKVFELPAKIDPDKSKARFIKNILELRLPKKERVFKVKIE</sequence>
<dbReference type="PROSITE" id="PS01031">
    <property type="entry name" value="SHSP"/>
    <property type="match status" value="1"/>
</dbReference>
<dbReference type="EMBL" id="DSTX01000002">
    <property type="protein sequence ID" value="HFK20262.1"/>
    <property type="molecule type" value="Genomic_DNA"/>
</dbReference>
<evidence type="ECO:0000259" key="3">
    <source>
        <dbReference type="PROSITE" id="PS01031"/>
    </source>
</evidence>
<dbReference type="PROSITE" id="PS51203">
    <property type="entry name" value="CS"/>
    <property type="match status" value="1"/>
</dbReference>